<dbReference type="GO" id="GO:0009307">
    <property type="term" value="P:DNA restriction-modification system"/>
    <property type="evidence" value="ECO:0007669"/>
    <property type="project" value="InterPro"/>
</dbReference>
<dbReference type="GO" id="GO:0009007">
    <property type="term" value="F:site-specific DNA-methyltransferase (adenine-specific) activity"/>
    <property type="evidence" value="ECO:0007669"/>
    <property type="project" value="InterPro"/>
</dbReference>
<dbReference type="EMBL" id="LAZR01004238">
    <property type="protein sequence ID" value="KKN10502.1"/>
    <property type="molecule type" value="Genomic_DNA"/>
</dbReference>
<proteinExistence type="predicted"/>
<gene>
    <name evidence="1" type="ORF">LCGC14_1035870</name>
</gene>
<protein>
    <recommendedName>
        <fullName evidence="2">Adenine methyltransferase</fullName>
    </recommendedName>
</protein>
<organism evidence="1">
    <name type="scientific">marine sediment metagenome</name>
    <dbReference type="NCBI Taxonomy" id="412755"/>
    <lineage>
        <taxon>unclassified sequences</taxon>
        <taxon>metagenomes</taxon>
        <taxon>ecological metagenomes</taxon>
    </lineage>
</organism>
<dbReference type="GO" id="GO:0003677">
    <property type="term" value="F:DNA binding"/>
    <property type="evidence" value="ECO:0007669"/>
    <property type="project" value="InterPro"/>
</dbReference>
<name>A0A0F9NEV1_9ZZZZ</name>
<dbReference type="AlphaFoldDB" id="A0A0F9NEV1"/>
<evidence type="ECO:0008006" key="2">
    <source>
        <dbReference type="Google" id="ProtNLM"/>
    </source>
</evidence>
<evidence type="ECO:0000313" key="1">
    <source>
        <dbReference type="EMBL" id="KKN10502.1"/>
    </source>
</evidence>
<dbReference type="Pfam" id="PF05869">
    <property type="entry name" value="Dam"/>
    <property type="match status" value="1"/>
</dbReference>
<dbReference type="InterPro" id="IPR008593">
    <property type="entry name" value="Dam_MeTrfase"/>
</dbReference>
<accession>A0A0F9NEV1</accession>
<sequence length="132" mass="15815">MKRNLRPLFSSHRQIWRTPKSVFQILDAEFRFEFDPCPQFPGFDGLKKEWGRVNFVNPPFKNISEWMKKGWKEFRLGKTVVFLIPSRTDTKWWHDYVMRSSEIRFIKGRLRFSGSKTNAPFPSAIVVFKNKI</sequence>
<reference evidence="1" key="1">
    <citation type="journal article" date="2015" name="Nature">
        <title>Complex archaea that bridge the gap between prokaryotes and eukaryotes.</title>
        <authorList>
            <person name="Spang A."/>
            <person name="Saw J.H."/>
            <person name="Jorgensen S.L."/>
            <person name="Zaremba-Niedzwiedzka K."/>
            <person name="Martijn J."/>
            <person name="Lind A.E."/>
            <person name="van Eijk R."/>
            <person name="Schleper C."/>
            <person name="Guy L."/>
            <person name="Ettema T.J."/>
        </authorList>
    </citation>
    <scope>NUCLEOTIDE SEQUENCE</scope>
</reference>
<comment type="caution">
    <text evidence="1">The sequence shown here is derived from an EMBL/GenBank/DDBJ whole genome shotgun (WGS) entry which is preliminary data.</text>
</comment>